<organism evidence="1 2">
    <name type="scientific">Crenothrix polyspora</name>
    <dbReference type="NCBI Taxonomy" id="360316"/>
    <lineage>
        <taxon>Bacteria</taxon>
        <taxon>Pseudomonadati</taxon>
        <taxon>Pseudomonadota</taxon>
        <taxon>Gammaproteobacteria</taxon>
        <taxon>Methylococcales</taxon>
        <taxon>Crenotrichaceae</taxon>
        <taxon>Crenothrix</taxon>
    </lineage>
</organism>
<dbReference type="EMBL" id="FUKI01000004">
    <property type="protein sequence ID" value="SJM89290.1"/>
    <property type="molecule type" value="Genomic_DNA"/>
</dbReference>
<evidence type="ECO:0000313" key="2">
    <source>
        <dbReference type="Proteomes" id="UP000195667"/>
    </source>
</evidence>
<keyword evidence="2" id="KW-1185">Reference proteome</keyword>
<dbReference type="Proteomes" id="UP000195667">
    <property type="component" value="Unassembled WGS sequence"/>
</dbReference>
<name>A0A1R4GZP7_9GAMM</name>
<accession>A0A1R4GZP7</accession>
<proteinExistence type="predicted"/>
<evidence type="ECO:0000313" key="1">
    <source>
        <dbReference type="EMBL" id="SJM89290.1"/>
    </source>
</evidence>
<sequence length="56" mass="6993">MFYNFCTVENYKSKRDVRLFLQYANFTESHFLKVRNRAIYHFYIQSVIKVEHRIDL</sequence>
<reference evidence="2" key="1">
    <citation type="submission" date="2017-02" db="EMBL/GenBank/DDBJ databases">
        <authorList>
            <person name="Daims H."/>
        </authorList>
    </citation>
    <scope>NUCLEOTIDE SEQUENCE [LARGE SCALE GENOMIC DNA]</scope>
</reference>
<protein>
    <submittedName>
        <fullName evidence="1">Uncharacterized protein</fullName>
    </submittedName>
</protein>
<dbReference type="AlphaFoldDB" id="A0A1R4GZP7"/>
<gene>
    <name evidence="1" type="ORF">CRENPOLYSF1_1010003</name>
</gene>